<comment type="catalytic activity">
    <reaction evidence="5">
        <text>L-histidine = trans-urocanate + NH4(+)</text>
        <dbReference type="Rhea" id="RHEA:21232"/>
        <dbReference type="ChEBI" id="CHEBI:17771"/>
        <dbReference type="ChEBI" id="CHEBI:28938"/>
        <dbReference type="ChEBI" id="CHEBI:57595"/>
        <dbReference type="EC" id="4.3.1.3"/>
    </reaction>
</comment>
<evidence type="ECO:0000256" key="1">
    <source>
        <dbReference type="ARBA" id="ARBA00005113"/>
    </source>
</evidence>
<dbReference type="PANTHER" id="PTHR10362">
    <property type="entry name" value="HISTIDINE AMMONIA-LYASE"/>
    <property type="match status" value="1"/>
</dbReference>
<dbReference type="RefSeq" id="WP_131911696.1">
    <property type="nucleotide sequence ID" value="NZ_OU594967.1"/>
</dbReference>
<dbReference type="AlphaFoldDB" id="A0A4R1K3S4"/>
<dbReference type="GO" id="GO:0005737">
    <property type="term" value="C:cytoplasm"/>
    <property type="evidence" value="ECO:0007669"/>
    <property type="project" value="InterPro"/>
</dbReference>
<dbReference type="UniPathway" id="UPA00379">
    <property type="reaction ID" value="UER00549"/>
</dbReference>
<evidence type="ECO:0000256" key="6">
    <source>
        <dbReference type="NCBIfam" id="TIGR01225"/>
    </source>
</evidence>
<comment type="pathway">
    <text evidence="1">Amino-acid degradation; L-histidine degradation into L-glutamate; N-formimidoyl-L-glutamate from L-histidine: step 1/3.</text>
</comment>
<dbReference type="EMBL" id="SMGD01000011">
    <property type="protein sequence ID" value="TCK58734.1"/>
    <property type="molecule type" value="Genomic_DNA"/>
</dbReference>
<dbReference type="NCBIfam" id="NF006871">
    <property type="entry name" value="PRK09367.1"/>
    <property type="match status" value="1"/>
</dbReference>
<dbReference type="OrthoDB" id="9806955at2"/>
<comment type="caution">
    <text evidence="8">The sequence shown here is derived from an EMBL/GenBank/DDBJ whole genome shotgun (WGS) entry which is preliminary data.</text>
</comment>
<name>A0A4R1K3S4_9GAMM</name>
<evidence type="ECO:0000256" key="7">
    <source>
        <dbReference type="RuleBase" id="RU003954"/>
    </source>
</evidence>
<evidence type="ECO:0000256" key="2">
    <source>
        <dbReference type="ARBA" id="ARBA00012994"/>
    </source>
</evidence>
<dbReference type="Proteomes" id="UP000295565">
    <property type="component" value="Unassembled WGS sequence"/>
</dbReference>
<dbReference type="InterPro" id="IPR001106">
    <property type="entry name" value="Aromatic_Lyase"/>
</dbReference>
<evidence type="ECO:0000256" key="3">
    <source>
        <dbReference type="ARBA" id="ARBA00022808"/>
    </source>
</evidence>
<protein>
    <recommendedName>
        <fullName evidence="2 6">Histidine ammonia-lyase</fullName>
        <ecNumber evidence="2 6">4.3.1.3</ecNumber>
    </recommendedName>
</protein>
<evidence type="ECO:0000313" key="9">
    <source>
        <dbReference type="Proteomes" id="UP000295565"/>
    </source>
</evidence>
<dbReference type="Gene3D" id="1.20.200.10">
    <property type="entry name" value="Fumarase/aspartase (Central domain)"/>
    <property type="match status" value="1"/>
</dbReference>
<dbReference type="InterPro" id="IPR008948">
    <property type="entry name" value="L-Aspartase-like"/>
</dbReference>
<dbReference type="Pfam" id="PF00221">
    <property type="entry name" value="Lyase_aromatic"/>
    <property type="match status" value="1"/>
</dbReference>
<dbReference type="SUPFAM" id="SSF48557">
    <property type="entry name" value="L-aspartase-like"/>
    <property type="match status" value="1"/>
</dbReference>
<evidence type="ECO:0000313" key="8">
    <source>
        <dbReference type="EMBL" id="TCK58734.1"/>
    </source>
</evidence>
<keyword evidence="3" id="KW-0369">Histidine metabolism</keyword>
<keyword evidence="9" id="KW-1185">Reference proteome</keyword>
<sequence length="500" mass="54129">MSESKNTVLWQGQEIIWQDVVKVARHHSVLQLSETIWQRIHQSHDIVQQIVTSQTRAYGITTGLGALSDVVLDSDKLSQLSHNTIQSHACGVGEPLTDEQTRAIICAAIANYSHGHSGISADVVKALLALLNLQITPIVPSQGSVGYLTHMAHISLALIGMGEVHYQNQRMSAEQALQLAGLKPVTLGAKEGLSLVNGTPCMTGLASLALADASMLLNWADIIGAMSFESLKGQLDCLDEQMLALKPNPGIQTVGKRIRECLKGSQILSQCQGIRTQDALSIRSMPQVHGACRDQFEHCEKQINCELNSVTDNPLILGSAQQWRVISQAHPHGESIAMATDLLAIALAEIGSMSERRLDRLLNPLVSQLPAFLVAEPGVNSGMMIAQYTAASLCADNKAAAQPAVLDNYVTSALQEDHLSFGTRSALKLHSVVANTRHILAIEYILAAQAVEFIGPDLMATGTFVAWQHIREKVPSWQSDRWLAPDIDSATSLLNYPSMM</sequence>
<dbReference type="CDD" id="cd00332">
    <property type="entry name" value="PAL-HAL"/>
    <property type="match status" value="1"/>
</dbReference>
<keyword evidence="4 7" id="KW-0456">Lyase</keyword>
<dbReference type="Gene3D" id="1.10.275.10">
    <property type="entry name" value="Fumarase/aspartase (N-terminal domain)"/>
    <property type="match status" value="1"/>
</dbReference>
<proteinExistence type="inferred from homology"/>
<dbReference type="InterPro" id="IPR005921">
    <property type="entry name" value="HutH"/>
</dbReference>
<dbReference type="FunFam" id="1.10.275.10:FF:000005">
    <property type="entry name" value="Histidine ammonia-lyase"/>
    <property type="match status" value="1"/>
</dbReference>
<dbReference type="GO" id="GO:0019557">
    <property type="term" value="P:L-histidine catabolic process to glutamate and formate"/>
    <property type="evidence" value="ECO:0007669"/>
    <property type="project" value="UniProtKB-UniPathway"/>
</dbReference>
<organism evidence="8 9">
    <name type="scientific">Celerinatantimonas diazotrophica</name>
    <dbReference type="NCBI Taxonomy" id="412034"/>
    <lineage>
        <taxon>Bacteria</taxon>
        <taxon>Pseudomonadati</taxon>
        <taxon>Pseudomonadota</taxon>
        <taxon>Gammaproteobacteria</taxon>
        <taxon>Celerinatantimonadaceae</taxon>
        <taxon>Celerinatantimonas</taxon>
    </lineage>
</organism>
<dbReference type="EC" id="4.3.1.3" evidence="2 6"/>
<gene>
    <name evidence="8" type="ORF">EV690_0878</name>
</gene>
<dbReference type="InterPro" id="IPR024083">
    <property type="entry name" value="Fumarase/histidase_N"/>
</dbReference>
<dbReference type="GO" id="GO:0019556">
    <property type="term" value="P:L-histidine catabolic process to glutamate and formamide"/>
    <property type="evidence" value="ECO:0007669"/>
    <property type="project" value="UniProtKB-UniPathway"/>
</dbReference>
<accession>A0A4R1K3S4</accession>
<dbReference type="NCBIfam" id="TIGR01225">
    <property type="entry name" value="hutH"/>
    <property type="match status" value="1"/>
</dbReference>
<evidence type="ECO:0000256" key="4">
    <source>
        <dbReference type="ARBA" id="ARBA00023239"/>
    </source>
</evidence>
<dbReference type="GO" id="GO:0004397">
    <property type="term" value="F:histidine ammonia-lyase activity"/>
    <property type="evidence" value="ECO:0007669"/>
    <property type="project" value="UniProtKB-UniRule"/>
</dbReference>
<evidence type="ECO:0000256" key="5">
    <source>
        <dbReference type="ARBA" id="ARBA00049269"/>
    </source>
</evidence>
<comment type="similarity">
    <text evidence="7">Belongs to the PAL/histidase family.</text>
</comment>
<reference evidence="8 9" key="1">
    <citation type="submission" date="2019-03" db="EMBL/GenBank/DDBJ databases">
        <title>Genomic Encyclopedia of Type Strains, Phase IV (KMG-IV): sequencing the most valuable type-strain genomes for metagenomic binning, comparative biology and taxonomic classification.</title>
        <authorList>
            <person name="Goeker M."/>
        </authorList>
    </citation>
    <scope>NUCLEOTIDE SEQUENCE [LARGE SCALE GENOMIC DNA]</scope>
    <source>
        <strain evidence="8 9">DSM 18577</strain>
    </source>
</reference>